<feature type="compositionally biased region" description="Pro residues" evidence="1">
    <location>
        <begin position="1"/>
        <end position="11"/>
    </location>
</feature>
<dbReference type="AlphaFoldDB" id="A0A1V6NZX5"/>
<accession>A0A1V6NZX5</accession>
<feature type="compositionally biased region" description="Basic and acidic residues" evidence="1">
    <location>
        <begin position="85"/>
        <end position="121"/>
    </location>
</feature>
<dbReference type="OrthoDB" id="5407458at2759"/>
<feature type="compositionally biased region" description="Basic and acidic residues" evidence="1">
    <location>
        <begin position="431"/>
        <end position="453"/>
    </location>
</feature>
<evidence type="ECO:0000256" key="1">
    <source>
        <dbReference type="SAM" id="MobiDB-lite"/>
    </source>
</evidence>
<feature type="compositionally biased region" description="Polar residues" evidence="1">
    <location>
        <begin position="641"/>
        <end position="652"/>
    </location>
</feature>
<dbReference type="Proteomes" id="UP000191522">
    <property type="component" value="Unassembled WGS sequence"/>
</dbReference>
<dbReference type="OMA" id="GRSNSYH"/>
<comment type="caution">
    <text evidence="2">The sequence shown here is derived from an EMBL/GenBank/DDBJ whole genome shotgun (WGS) entry which is preliminary data.</text>
</comment>
<proteinExistence type="predicted"/>
<feature type="region of interest" description="Disordered" evidence="1">
    <location>
        <begin position="38"/>
        <end position="153"/>
    </location>
</feature>
<feature type="compositionally biased region" description="Basic and acidic residues" evidence="1">
    <location>
        <begin position="290"/>
        <end position="303"/>
    </location>
</feature>
<protein>
    <submittedName>
        <fullName evidence="2">Uncharacterized protein</fullName>
    </submittedName>
</protein>
<feature type="region of interest" description="Disordered" evidence="1">
    <location>
        <begin position="1"/>
        <end position="25"/>
    </location>
</feature>
<feature type="compositionally biased region" description="Acidic residues" evidence="1">
    <location>
        <begin position="319"/>
        <end position="328"/>
    </location>
</feature>
<feature type="region of interest" description="Disordered" evidence="1">
    <location>
        <begin position="578"/>
        <end position="652"/>
    </location>
</feature>
<feature type="compositionally biased region" description="Basic residues" evidence="1">
    <location>
        <begin position="130"/>
        <end position="147"/>
    </location>
</feature>
<keyword evidence="3" id="KW-1185">Reference proteome</keyword>
<reference evidence="3" key="1">
    <citation type="journal article" date="2017" name="Nat. Microbiol.">
        <title>Global analysis of biosynthetic gene clusters reveals vast potential of secondary metabolite production in Penicillium species.</title>
        <authorList>
            <person name="Nielsen J.C."/>
            <person name="Grijseels S."/>
            <person name="Prigent S."/>
            <person name="Ji B."/>
            <person name="Dainat J."/>
            <person name="Nielsen K.F."/>
            <person name="Frisvad J.C."/>
            <person name="Workman M."/>
            <person name="Nielsen J."/>
        </authorList>
    </citation>
    <scope>NUCLEOTIDE SEQUENCE [LARGE SCALE GENOMIC DNA]</scope>
    <source>
        <strain evidence="3">IBT 11843</strain>
    </source>
</reference>
<feature type="compositionally biased region" description="Polar residues" evidence="1">
    <location>
        <begin position="58"/>
        <end position="74"/>
    </location>
</feature>
<feature type="region of interest" description="Disordered" evidence="1">
    <location>
        <begin position="177"/>
        <end position="559"/>
    </location>
</feature>
<feature type="compositionally biased region" description="Low complexity" evidence="1">
    <location>
        <begin position="537"/>
        <end position="546"/>
    </location>
</feature>
<evidence type="ECO:0000313" key="2">
    <source>
        <dbReference type="EMBL" id="OQD70263.1"/>
    </source>
</evidence>
<dbReference type="EMBL" id="MDYL01000025">
    <property type="protein sequence ID" value="OQD70263.1"/>
    <property type="molecule type" value="Genomic_DNA"/>
</dbReference>
<organism evidence="2 3">
    <name type="scientific">Penicillium decumbens</name>
    <dbReference type="NCBI Taxonomy" id="69771"/>
    <lineage>
        <taxon>Eukaryota</taxon>
        <taxon>Fungi</taxon>
        <taxon>Dikarya</taxon>
        <taxon>Ascomycota</taxon>
        <taxon>Pezizomycotina</taxon>
        <taxon>Eurotiomycetes</taxon>
        <taxon>Eurotiomycetidae</taxon>
        <taxon>Eurotiales</taxon>
        <taxon>Aspergillaceae</taxon>
        <taxon>Penicillium</taxon>
    </lineage>
</organism>
<feature type="compositionally biased region" description="Basic and acidic residues" evidence="1">
    <location>
        <begin position="336"/>
        <end position="350"/>
    </location>
</feature>
<sequence length="652" mass="72901">MAGKPKAPPQPACVEDFDEDSHDAVPDSRQVANTAAKIHSRLDLRSPGEPLIDGASDSGYSSRTAATANSTQSGPSGGKSPPVLHKLDMSRRDRVDLARNPSSRRERRDKERVRPTRDEKMQMGAYAGSAHHHAPVPRSPSKSRRRDSIRYNPDYGYGYDANAYYHSSTPVDTRAMEFPPYFAPPPMPDYPSSSPQSARFPPAPYDEAYHVSRPSGRPSRSDSYRGMYHQDRPVSYHGGMHPSMGRPHMYQAPMYPYDHGPPPSQSAYASSPYGGSFYAGSEYPAPTEYMPERSQSRTRERSPPRRSSLYAYQPPPTDDLFELDDGDYLEQPYASREPRPREAPLRESRGRRPSKPPVVTQARERESRAEDYYKMPPPPPPPPKQKVAPQIHQPKRPQPHKAQTTHAVPSQRRLSRAMDMSDLEAALPEVSYRRMSREARLPERSHSLRDSKRSVSYYDGARGAKIAVENSHSRRRRPQQYYYEDTSSIGDLEDREREVEEYQAQKAGRPATVMPLSTEALMPKLANGSGSDHGSQKSRSNSSRGSGPKGDGESKNINLEVNGMTIGFTEEGIAGKSINIRTGDSGGVHLNIAGGRKPQQYLTGGSSYSSHTGGSGQRVIEDLRRPRERDELRSERSSRRASQSTYGRNRRH</sequence>
<gene>
    <name evidence="2" type="ORF">PENDEC_c025G02223</name>
</gene>
<dbReference type="STRING" id="69771.A0A1V6NZX5"/>
<feature type="compositionally biased region" description="Basic and acidic residues" evidence="1">
    <location>
        <begin position="219"/>
        <end position="234"/>
    </location>
</feature>
<evidence type="ECO:0000313" key="3">
    <source>
        <dbReference type="Proteomes" id="UP000191522"/>
    </source>
</evidence>
<feature type="compositionally biased region" description="Basic and acidic residues" evidence="1">
    <location>
        <begin position="619"/>
        <end position="638"/>
    </location>
</feature>
<feature type="compositionally biased region" description="Pro residues" evidence="1">
    <location>
        <begin position="375"/>
        <end position="384"/>
    </location>
</feature>
<feature type="compositionally biased region" description="Basic and acidic residues" evidence="1">
    <location>
        <begin position="362"/>
        <end position="373"/>
    </location>
</feature>
<feature type="compositionally biased region" description="Low complexity" evidence="1">
    <location>
        <begin position="265"/>
        <end position="281"/>
    </location>
</feature>
<name>A0A1V6NZX5_PENDC</name>